<evidence type="ECO:0000256" key="1">
    <source>
        <dbReference type="SAM" id="MobiDB-lite"/>
    </source>
</evidence>
<protein>
    <recommendedName>
        <fullName evidence="3">YjzC family protein</fullName>
    </recommendedName>
</protein>
<feature type="region of interest" description="Disordered" evidence="1">
    <location>
        <begin position="1"/>
        <end position="63"/>
    </location>
</feature>
<accession>A0A4Y1MU80</accession>
<dbReference type="EMBL" id="CP025189">
    <property type="protein sequence ID" value="AWV21508.1"/>
    <property type="molecule type" value="Genomic_DNA"/>
</dbReference>
<dbReference type="AlphaFoldDB" id="A0A4Y1MU80"/>
<proteinExistence type="predicted"/>
<reference evidence="2" key="1">
    <citation type="submission" date="2017-12" db="EMBL/GenBank/DDBJ databases">
        <authorList>
            <person name="Martens C."/>
            <person name="Dahlstrom E."/>
            <person name="Barbian K."/>
            <person name="Sykora L."/>
            <person name="Ricklefs S."/>
            <person name="Bruno D."/>
            <person name="Anzick I."/>
            <person name="Myles I."/>
            <person name="Datta S.K."/>
        </authorList>
    </citation>
    <scope>NUCLEOTIDE SEQUENCE</scope>
    <source>
        <strain evidence="2">AD2</strain>
    </source>
</reference>
<evidence type="ECO:0008006" key="3">
    <source>
        <dbReference type="Google" id="ProtNLM"/>
    </source>
</evidence>
<gene>
    <name evidence="2" type="ORF">RADP37_05279</name>
</gene>
<evidence type="ECO:0000313" key="2">
    <source>
        <dbReference type="EMBL" id="AWV21508.1"/>
    </source>
</evidence>
<sequence length="63" mass="6708">MSKQYKPGEPAPRSAQYGILGPRGGDTGQERTVVRGEPLPPTPKPGMTYVVNDPTRNGAGRSK</sequence>
<organism evidence="2">
    <name type="scientific">Roseomonas mucosa</name>
    <dbReference type="NCBI Taxonomy" id="207340"/>
    <lineage>
        <taxon>Bacteria</taxon>
        <taxon>Pseudomonadati</taxon>
        <taxon>Pseudomonadota</taxon>
        <taxon>Alphaproteobacteria</taxon>
        <taxon>Acetobacterales</taxon>
        <taxon>Roseomonadaceae</taxon>
        <taxon>Roseomonas</taxon>
    </lineage>
</organism>
<name>A0A4Y1MU80_9PROT</name>